<evidence type="ECO:0000256" key="1">
    <source>
        <dbReference type="SAM" id="Coils"/>
    </source>
</evidence>
<keyword evidence="1" id="KW-0175">Coiled coil</keyword>
<reference evidence="3 4" key="1">
    <citation type="journal article" date="2019" name="Int. J. Syst. Evol. Microbiol.">
        <title>The Global Catalogue of Microorganisms (GCM) 10K type strain sequencing project: providing services to taxonomists for standard genome sequencing and annotation.</title>
        <authorList>
            <consortium name="The Broad Institute Genomics Platform"/>
            <consortium name="The Broad Institute Genome Sequencing Center for Infectious Disease"/>
            <person name="Wu L."/>
            <person name="Ma J."/>
        </authorList>
    </citation>
    <scope>NUCLEOTIDE SEQUENCE [LARGE SCALE GENOMIC DNA]</scope>
    <source>
        <strain evidence="3 4">JCM 15933</strain>
    </source>
</reference>
<keyword evidence="4" id="KW-1185">Reference proteome</keyword>
<evidence type="ECO:0000313" key="4">
    <source>
        <dbReference type="Proteomes" id="UP001501470"/>
    </source>
</evidence>
<organism evidence="3 4">
    <name type="scientific">Dactylosporangium maewongense</name>
    <dbReference type="NCBI Taxonomy" id="634393"/>
    <lineage>
        <taxon>Bacteria</taxon>
        <taxon>Bacillati</taxon>
        <taxon>Actinomycetota</taxon>
        <taxon>Actinomycetes</taxon>
        <taxon>Micromonosporales</taxon>
        <taxon>Micromonosporaceae</taxon>
        <taxon>Dactylosporangium</taxon>
    </lineage>
</organism>
<dbReference type="Proteomes" id="UP001501470">
    <property type="component" value="Unassembled WGS sequence"/>
</dbReference>
<feature type="compositionally biased region" description="Basic and acidic residues" evidence="2">
    <location>
        <begin position="41"/>
        <end position="54"/>
    </location>
</feature>
<name>A0ABN1ZXL7_9ACTN</name>
<protein>
    <submittedName>
        <fullName evidence="3">Uncharacterized protein</fullName>
    </submittedName>
</protein>
<evidence type="ECO:0000256" key="2">
    <source>
        <dbReference type="SAM" id="MobiDB-lite"/>
    </source>
</evidence>
<comment type="caution">
    <text evidence="3">The sequence shown here is derived from an EMBL/GenBank/DDBJ whole genome shotgun (WGS) entry which is preliminary data.</text>
</comment>
<feature type="compositionally biased region" description="Polar residues" evidence="2">
    <location>
        <begin position="55"/>
        <end position="66"/>
    </location>
</feature>
<feature type="compositionally biased region" description="Basic and acidic residues" evidence="2">
    <location>
        <begin position="150"/>
        <end position="160"/>
    </location>
</feature>
<feature type="region of interest" description="Disordered" evidence="2">
    <location>
        <begin position="41"/>
        <end position="66"/>
    </location>
</feature>
<proteinExistence type="predicted"/>
<feature type="coiled-coil region" evidence="1">
    <location>
        <begin position="268"/>
        <end position="309"/>
    </location>
</feature>
<feature type="compositionally biased region" description="Polar residues" evidence="2">
    <location>
        <begin position="128"/>
        <end position="143"/>
    </location>
</feature>
<dbReference type="RefSeq" id="WP_344501504.1">
    <property type="nucleotide sequence ID" value="NZ_BAAAQD010000003.1"/>
</dbReference>
<feature type="region of interest" description="Disordered" evidence="2">
    <location>
        <begin position="127"/>
        <end position="160"/>
    </location>
</feature>
<dbReference type="EMBL" id="BAAAQD010000003">
    <property type="protein sequence ID" value="GAA1506172.1"/>
    <property type="molecule type" value="Genomic_DNA"/>
</dbReference>
<gene>
    <name evidence="3" type="ORF">GCM10009827_019850</name>
</gene>
<evidence type="ECO:0000313" key="3">
    <source>
        <dbReference type="EMBL" id="GAA1506172.1"/>
    </source>
</evidence>
<accession>A0ABN1ZXL7</accession>
<sequence length="309" mass="33879">MASQGYRDWIRAGRPYTLIRPARAVQAALLKHGITVWDFPDEGHQKAEPPEDHTPYSTTGFPGQNQRWNARGLDIMPRSDSKAHRKENADIARQMIRDRDAGVPGAMWIKYINWTDEDGACRQERWTSRSNQFQRTTRSSTDSGHVHVSGRSDADNDARADGYDPLARMRGMTGDDMNLGDRITIPLYEAPDGVPLPTGPETLDVATILGGAHRRAYIAMHLAQQARDEARAASVADAQRDQAAIAAIQALTAIIQAGGGTVDTAPILAEIRAVREETHAEVTRLQEEINALKAQNESLATALAAANKD</sequence>